<dbReference type="EMBL" id="NIDE01000011">
    <property type="protein sequence ID" value="OWK39069.1"/>
    <property type="molecule type" value="Genomic_DNA"/>
</dbReference>
<evidence type="ECO:0008006" key="3">
    <source>
        <dbReference type="Google" id="ProtNLM"/>
    </source>
</evidence>
<dbReference type="Proteomes" id="UP000214646">
    <property type="component" value="Unassembled WGS sequence"/>
</dbReference>
<evidence type="ECO:0000313" key="2">
    <source>
        <dbReference type="Proteomes" id="UP000214646"/>
    </source>
</evidence>
<dbReference type="InterPro" id="IPR016187">
    <property type="entry name" value="CTDL_fold"/>
</dbReference>
<protein>
    <recommendedName>
        <fullName evidence="3">Sulfatase-modifying factor enzyme domain-containing protein</fullName>
    </recommendedName>
</protein>
<evidence type="ECO:0000313" key="1">
    <source>
        <dbReference type="EMBL" id="OWK39069.1"/>
    </source>
</evidence>
<keyword evidence="2" id="KW-1185">Reference proteome</keyword>
<proteinExistence type="predicted"/>
<comment type="caution">
    <text evidence="1">The sequence shown here is derived from an EMBL/GenBank/DDBJ whole genome shotgun (WGS) entry which is preliminary data.</text>
</comment>
<gene>
    <name evidence="1" type="ORF">FRUB_06151</name>
</gene>
<dbReference type="InterPro" id="IPR042095">
    <property type="entry name" value="SUMF_sf"/>
</dbReference>
<dbReference type="RefSeq" id="WP_088257054.1">
    <property type="nucleotide sequence ID" value="NZ_NIDE01000011.1"/>
</dbReference>
<dbReference type="AlphaFoldDB" id="A0A225DPD8"/>
<organism evidence="1 2">
    <name type="scientific">Fimbriiglobus ruber</name>
    <dbReference type="NCBI Taxonomy" id="1908690"/>
    <lineage>
        <taxon>Bacteria</taxon>
        <taxon>Pseudomonadati</taxon>
        <taxon>Planctomycetota</taxon>
        <taxon>Planctomycetia</taxon>
        <taxon>Gemmatales</taxon>
        <taxon>Gemmataceae</taxon>
        <taxon>Fimbriiglobus</taxon>
    </lineage>
</organism>
<sequence length="91" mass="9988">MGSSTGEAGRADDTDEDSVERAKSFYMGVYHVTQGEYVKVMGKNPSWFFPTVSSRGKLTDRAARSYPVANVSGNALRQFCEKLTGTEAVER</sequence>
<dbReference type="OrthoDB" id="9812426at2"/>
<accession>A0A225DPD8</accession>
<dbReference type="Gene3D" id="3.90.1580.10">
    <property type="entry name" value="paralog of FGE (formylglycine-generating enzyme)"/>
    <property type="match status" value="1"/>
</dbReference>
<name>A0A225DPD8_9BACT</name>
<dbReference type="SUPFAM" id="SSF56436">
    <property type="entry name" value="C-type lectin-like"/>
    <property type="match status" value="1"/>
</dbReference>
<reference evidence="2" key="1">
    <citation type="submission" date="2017-06" db="EMBL/GenBank/DDBJ databases">
        <title>Genome analysis of Fimbriiglobus ruber SP5, the first member of the order Planctomycetales with confirmed chitinolytic capability.</title>
        <authorList>
            <person name="Ravin N.V."/>
            <person name="Rakitin A.L."/>
            <person name="Ivanova A.A."/>
            <person name="Beletsky A.V."/>
            <person name="Kulichevskaya I.S."/>
            <person name="Mardanov A.V."/>
            <person name="Dedysh S.N."/>
        </authorList>
    </citation>
    <scope>NUCLEOTIDE SEQUENCE [LARGE SCALE GENOMIC DNA]</scope>
    <source>
        <strain evidence="2">SP5</strain>
    </source>
</reference>